<reference evidence="2 3" key="1">
    <citation type="journal article" date="2022" name="G3 (Bethesda)">
        <title>Enemy or ally: a genomic approach to elucidate the lifestyle of Phyllosticta citrichinaensis.</title>
        <authorList>
            <person name="Buijs V.A."/>
            <person name="Groenewald J.Z."/>
            <person name="Haridas S."/>
            <person name="LaButti K.M."/>
            <person name="Lipzen A."/>
            <person name="Martin F.M."/>
            <person name="Barry K."/>
            <person name="Grigoriev I.V."/>
            <person name="Crous P.W."/>
            <person name="Seidl M.F."/>
        </authorList>
    </citation>
    <scope>NUCLEOTIDE SEQUENCE [LARGE SCALE GENOMIC DNA]</scope>
    <source>
        <strain evidence="2 3">CBS 129764</strain>
    </source>
</reference>
<evidence type="ECO:0000259" key="1">
    <source>
        <dbReference type="PROSITE" id="PS50097"/>
    </source>
</evidence>
<feature type="domain" description="BTB" evidence="1">
    <location>
        <begin position="69"/>
        <end position="140"/>
    </location>
</feature>
<dbReference type="PANTHER" id="PTHR47843">
    <property type="entry name" value="BTB DOMAIN-CONTAINING PROTEIN-RELATED"/>
    <property type="match status" value="1"/>
</dbReference>
<gene>
    <name evidence="2" type="ORF">IWX90DRAFT_433114</name>
</gene>
<name>A0ABR1XTL2_9PEZI</name>
<evidence type="ECO:0000313" key="3">
    <source>
        <dbReference type="Proteomes" id="UP001456524"/>
    </source>
</evidence>
<comment type="caution">
    <text evidence="2">The sequence shown here is derived from an EMBL/GenBank/DDBJ whole genome shotgun (WGS) entry which is preliminary data.</text>
</comment>
<dbReference type="Pfam" id="PF00651">
    <property type="entry name" value="BTB"/>
    <property type="match status" value="1"/>
</dbReference>
<dbReference type="InterPro" id="IPR011333">
    <property type="entry name" value="SKP1/BTB/POZ_sf"/>
</dbReference>
<protein>
    <recommendedName>
        <fullName evidence="1">BTB domain-containing protein</fullName>
    </recommendedName>
</protein>
<dbReference type="PANTHER" id="PTHR47843:SF2">
    <property type="entry name" value="BTB DOMAIN-CONTAINING PROTEIN"/>
    <property type="match status" value="1"/>
</dbReference>
<organism evidence="2 3">
    <name type="scientific">Phyllosticta citrichinensis</name>
    <dbReference type="NCBI Taxonomy" id="1130410"/>
    <lineage>
        <taxon>Eukaryota</taxon>
        <taxon>Fungi</taxon>
        <taxon>Dikarya</taxon>
        <taxon>Ascomycota</taxon>
        <taxon>Pezizomycotina</taxon>
        <taxon>Dothideomycetes</taxon>
        <taxon>Dothideomycetes incertae sedis</taxon>
        <taxon>Botryosphaeriales</taxon>
        <taxon>Phyllostictaceae</taxon>
        <taxon>Phyllosticta</taxon>
    </lineage>
</organism>
<dbReference type="InterPro" id="IPR000210">
    <property type="entry name" value="BTB/POZ_dom"/>
</dbReference>
<evidence type="ECO:0000313" key="2">
    <source>
        <dbReference type="EMBL" id="KAK8166538.1"/>
    </source>
</evidence>
<keyword evidence="3" id="KW-1185">Reference proteome</keyword>
<accession>A0ABR1XTL2</accession>
<dbReference type="CDD" id="cd18186">
    <property type="entry name" value="BTB_POZ_ZBTB_KLHL-like"/>
    <property type="match status" value="1"/>
</dbReference>
<dbReference type="EMBL" id="JBBWUH010000005">
    <property type="protein sequence ID" value="KAK8166538.1"/>
    <property type="molecule type" value="Genomic_DNA"/>
</dbReference>
<dbReference type="SUPFAM" id="SSF54695">
    <property type="entry name" value="POZ domain"/>
    <property type="match status" value="1"/>
</dbReference>
<sequence>MSDTPAQAYISGLDNQDVSPAPPLSEADIEECYCYLCHDCYRGIDNHDKFRRTEEDYRKLITKAIDDGKMVKVSVGKGDSCKIFNVHETLLCSTSDFFKKALNGHWKESKDRLVSLPEEDPAIFKAYFEWLMLNTLLIGSRHEDPLVASTSSPEEFEHVILECYVLGDHVMDSKFKNFIIEEVYRLATQYHWVVPREWLAILPTKLPESSGFVRFYMDFWALEANSDWLDDAFTDNIDDSTALLLSITKKALDYRCPRSMGDFQQHHLRCQYFDGFPEVTKCKHIEQ</sequence>
<dbReference type="Proteomes" id="UP001456524">
    <property type="component" value="Unassembled WGS sequence"/>
</dbReference>
<dbReference type="PROSITE" id="PS50097">
    <property type="entry name" value="BTB"/>
    <property type="match status" value="1"/>
</dbReference>
<dbReference type="Gene3D" id="3.30.710.10">
    <property type="entry name" value="Potassium Channel Kv1.1, Chain A"/>
    <property type="match status" value="1"/>
</dbReference>
<proteinExistence type="predicted"/>